<accession>Q47GZ3</accession>
<name>Q47GZ3_DECAR</name>
<protein>
    <recommendedName>
        <fullName evidence="2">Fe-S-cluster oxidoreductase</fullName>
    </recommendedName>
</protein>
<reference evidence="1" key="1">
    <citation type="submission" date="2005-08" db="EMBL/GenBank/DDBJ databases">
        <title>Complete sequence of Dechloromonas aromatica RCB.</title>
        <authorList>
            <person name="Salinero K.K."/>
            <person name="Copeland A."/>
            <person name="Lucas S."/>
            <person name="Lapidus A."/>
            <person name="Barry K."/>
            <person name="Detter J.C."/>
            <person name="Glavina T."/>
            <person name="Hammon N."/>
            <person name="Israni S."/>
            <person name="Pitluck S."/>
            <person name="Di Bartolo G."/>
            <person name="Trong S."/>
            <person name="Schmutz J."/>
            <person name="Larimer F."/>
            <person name="Land M."/>
            <person name="Ivanova N."/>
            <person name="Richardson P."/>
        </authorList>
    </citation>
    <scope>NUCLEOTIDE SEQUENCE</scope>
    <source>
        <strain evidence="1">RCB</strain>
    </source>
</reference>
<evidence type="ECO:0008006" key="2">
    <source>
        <dbReference type="Google" id="ProtNLM"/>
    </source>
</evidence>
<dbReference type="EMBL" id="CP000089">
    <property type="protein sequence ID" value="AAZ45888.1"/>
    <property type="molecule type" value="Genomic_DNA"/>
</dbReference>
<gene>
    <name evidence="1" type="ordered locus">Daro_1132</name>
</gene>
<dbReference type="InterPro" id="IPR005358">
    <property type="entry name" value="Puta_zinc/iron-chelating_dom"/>
</dbReference>
<dbReference type="Pfam" id="PF03692">
    <property type="entry name" value="CxxCxxCC"/>
    <property type="match status" value="1"/>
</dbReference>
<proteinExistence type="predicted"/>
<dbReference type="eggNOG" id="COG0727">
    <property type="taxonomic scope" value="Bacteria"/>
</dbReference>
<dbReference type="OrthoDB" id="9806610at2"/>
<dbReference type="HOGENOM" id="CLU_1530068_0_0_4"/>
<dbReference type="KEGG" id="dar:Daro_1132"/>
<dbReference type="AlphaFoldDB" id="Q47GZ3"/>
<sequence length="181" mass="19775">MSQLTELHADIDARVASIRENKADWLCGKGCDSCCKRLAEVPRLTAAEWDLLREGLAGLAPDHLQAISREITAVANSTARPVICPLLDRSSGACPVYLHRPVACRTYGFYMQRDLGLFCRDIEKEVAAGALPDVVWGNHDAIDRRLAGLGESRALTEWFADWQATGDAAGQATTFVFNDGK</sequence>
<evidence type="ECO:0000313" key="1">
    <source>
        <dbReference type="EMBL" id="AAZ45888.1"/>
    </source>
</evidence>
<dbReference type="STRING" id="159087.Daro_1132"/>
<organism evidence="1">
    <name type="scientific">Dechloromonas aromatica (strain RCB)</name>
    <dbReference type="NCBI Taxonomy" id="159087"/>
    <lineage>
        <taxon>Bacteria</taxon>
        <taxon>Pseudomonadati</taxon>
        <taxon>Pseudomonadota</taxon>
        <taxon>Betaproteobacteria</taxon>
        <taxon>Rhodocyclales</taxon>
        <taxon>Azonexaceae</taxon>
        <taxon>Dechloromonas</taxon>
    </lineage>
</organism>